<dbReference type="EC" id="3.1.-.-" evidence="5"/>
<dbReference type="Gene3D" id="3.30.420.140">
    <property type="entry name" value="YqgF/RNase H-like domain"/>
    <property type="match status" value="1"/>
</dbReference>
<keyword evidence="3 5" id="KW-0540">Nuclease</keyword>
<evidence type="ECO:0000259" key="6">
    <source>
        <dbReference type="SMART" id="SM00732"/>
    </source>
</evidence>
<dbReference type="InterPro" id="IPR012337">
    <property type="entry name" value="RNaseH-like_sf"/>
</dbReference>
<comment type="function">
    <text evidence="5">Could be a nuclease involved in processing of the 5'-end of pre-16S rRNA.</text>
</comment>
<keyword evidence="1 5" id="KW-0963">Cytoplasm</keyword>
<dbReference type="PANTHER" id="PTHR33317:SF4">
    <property type="entry name" value="POLYNUCLEOTIDYL TRANSFERASE, RIBONUCLEASE H-LIKE SUPERFAMILY PROTEIN"/>
    <property type="match status" value="1"/>
</dbReference>
<reference evidence="7 8" key="1">
    <citation type="journal article" date="2016" name="Nat. Commun.">
        <title>Thousands of microbial genomes shed light on interconnected biogeochemical processes in an aquifer system.</title>
        <authorList>
            <person name="Anantharaman K."/>
            <person name="Brown C.T."/>
            <person name="Hug L.A."/>
            <person name="Sharon I."/>
            <person name="Castelle C.J."/>
            <person name="Probst A.J."/>
            <person name="Thomas B.C."/>
            <person name="Singh A."/>
            <person name="Wilkins M.J."/>
            <person name="Karaoz U."/>
            <person name="Brodie E.L."/>
            <person name="Williams K.H."/>
            <person name="Hubbard S.S."/>
            <person name="Banfield J.F."/>
        </authorList>
    </citation>
    <scope>NUCLEOTIDE SEQUENCE [LARGE SCALE GENOMIC DNA]</scope>
</reference>
<comment type="caution">
    <text evidence="7">The sequence shown here is derived from an EMBL/GenBank/DDBJ whole genome shotgun (WGS) entry which is preliminary data.</text>
</comment>
<comment type="subcellular location">
    <subcellularLocation>
        <location evidence="5">Cytoplasm</location>
    </subcellularLocation>
</comment>
<evidence type="ECO:0000313" key="7">
    <source>
        <dbReference type="EMBL" id="OGY16339.1"/>
    </source>
</evidence>
<evidence type="ECO:0000256" key="2">
    <source>
        <dbReference type="ARBA" id="ARBA00022517"/>
    </source>
</evidence>
<evidence type="ECO:0000256" key="4">
    <source>
        <dbReference type="ARBA" id="ARBA00022801"/>
    </source>
</evidence>
<dbReference type="GO" id="GO:0000967">
    <property type="term" value="P:rRNA 5'-end processing"/>
    <property type="evidence" value="ECO:0007669"/>
    <property type="project" value="UniProtKB-UniRule"/>
</dbReference>
<dbReference type="CDD" id="cd16964">
    <property type="entry name" value="YqgF"/>
    <property type="match status" value="1"/>
</dbReference>
<dbReference type="GO" id="GO:0005829">
    <property type="term" value="C:cytosol"/>
    <property type="evidence" value="ECO:0007669"/>
    <property type="project" value="TreeGrafter"/>
</dbReference>
<accession>A0A1G1VLR1</accession>
<dbReference type="GO" id="GO:0016788">
    <property type="term" value="F:hydrolase activity, acting on ester bonds"/>
    <property type="evidence" value="ECO:0007669"/>
    <property type="project" value="UniProtKB-UniRule"/>
</dbReference>
<dbReference type="SMART" id="SM00732">
    <property type="entry name" value="YqgFc"/>
    <property type="match status" value="1"/>
</dbReference>
<keyword evidence="4 5" id="KW-0378">Hydrolase</keyword>
<feature type="domain" description="YqgF/RNase H-like" evidence="6">
    <location>
        <begin position="1"/>
        <end position="91"/>
    </location>
</feature>
<dbReference type="HAMAP" id="MF_00651">
    <property type="entry name" value="Nuclease_YqgF"/>
    <property type="match status" value="1"/>
</dbReference>
<sequence>MVILGVDYGLKNIGLAIATSPLAEPLANLRVSSGIHKKLQKICLNLQVEKIVIGMSEGKIANEIHRFATQLEKGLNIPIVFQDEALTTRHATQNLSESQTKKKKRQGPKHSFAASLILQEYLDTLKDGSVI</sequence>
<dbReference type="AlphaFoldDB" id="A0A1G1VLR1"/>
<comment type="similarity">
    <text evidence="5">Belongs to the YqgF HJR family.</text>
</comment>
<dbReference type="Pfam" id="PF03652">
    <property type="entry name" value="RuvX"/>
    <property type="match status" value="1"/>
</dbReference>
<dbReference type="PANTHER" id="PTHR33317">
    <property type="entry name" value="POLYNUCLEOTIDYL TRANSFERASE, RIBONUCLEASE H-LIKE SUPERFAMILY PROTEIN"/>
    <property type="match status" value="1"/>
</dbReference>
<dbReference type="NCBIfam" id="TIGR00250">
    <property type="entry name" value="RNAse_H_YqgF"/>
    <property type="match status" value="1"/>
</dbReference>
<proteinExistence type="inferred from homology"/>
<dbReference type="InterPro" id="IPR005227">
    <property type="entry name" value="YqgF"/>
</dbReference>
<evidence type="ECO:0000256" key="1">
    <source>
        <dbReference type="ARBA" id="ARBA00022490"/>
    </source>
</evidence>
<dbReference type="EMBL" id="MHCI01000017">
    <property type="protein sequence ID" value="OGY16339.1"/>
    <property type="molecule type" value="Genomic_DNA"/>
</dbReference>
<dbReference type="GO" id="GO:0004518">
    <property type="term" value="F:nuclease activity"/>
    <property type="evidence" value="ECO:0007669"/>
    <property type="project" value="UniProtKB-KW"/>
</dbReference>
<dbReference type="InterPro" id="IPR006641">
    <property type="entry name" value="YqgF/RNaseH-like_dom"/>
</dbReference>
<protein>
    <recommendedName>
        <fullName evidence="5">Putative pre-16S rRNA nuclease</fullName>
        <ecNumber evidence="5">3.1.-.-</ecNumber>
    </recommendedName>
</protein>
<dbReference type="SUPFAM" id="SSF53098">
    <property type="entry name" value="Ribonuclease H-like"/>
    <property type="match status" value="1"/>
</dbReference>
<evidence type="ECO:0000313" key="8">
    <source>
        <dbReference type="Proteomes" id="UP000179069"/>
    </source>
</evidence>
<keyword evidence="2 5" id="KW-0690">Ribosome biogenesis</keyword>
<gene>
    <name evidence="7" type="ORF">A2785_00095</name>
</gene>
<dbReference type="Proteomes" id="UP000179069">
    <property type="component" value="Unassembled WGS sequence"/>
</dbReference>
<evidence type="ECO:0000256" key="5">
    <source>
        <dbReference type="HAMAP-Rule" id="MF_00651"/>
    </source>
</evidence>
<organism evidence="7 8">
    <name type="scientific">Candidatus Chisholmbacteria bacterium RIFCSPHIGHO2_01_FULL_49_18</name>
    <dbReference type="NCBI Taxonomy" id="1797590"/>
    <lineage>
        <taxon>Bacteria</taxon>
        <taxon>Candidatus Chisholmiibacteriota</taxon>
    </lineage>
</organism>
<name>A0A1G1VLR1_9BACT</name>
<evidence type="ECO:0000256" key="3">
    <source>
        <dbReference type="ARBA" id="ARBA00022722"/>
    </source>
</evidence>
<dbReference type="InterPro" id="IPR037027">
    <property type="entry name" value="YqgF/RNaseH-like_dom_sf"/>
</dbReference>